<name>A0A2S9H325_9BURK</name>
<dbReference type="EMBL" id="PUGF01000003">
    <property type="protein sequence ID" value="PRC94357.1"/>
    <property type="molecule type" value="Genomic_DNA"/>
</dbReference>
<protein>
    <submittedName>
        <fullName evidence="1">Uncharacterized protein</fullName>
    </submittedName>
</protein>
<sequence length="323" mass="36617">MKNESQLQSNADSMVQNMYGKYDVQYRLRAPAALCNFATATTAAFMPDQSMPTMDLSRDLVNQVTIPNYGYKNQTKKISPVFSKRQQAALLIKDCQLAFSDVMHAIGNTATKHQKQKIGPAVAPGERYSSELSTEIRTILDRQMPITEFGMRWEPDFQVFYGAGKIFANAGVTNTVPTHDLAHLLIGACGNLEWCPEGEHEEVRLAEYYAVFIENLFDKVYGHMAQGSYKHDTVLNETIAYMRWFVDVHYSPFPIPAEEAYRRFCWNMDVAAIVRLSPLFFALKHVERTITGYRDQIWEMHFNTEDAPLAEQVAAICADGPLS</sequence>
<comment type="caution">
    <text evidence="1">The sequence shown here is derived from an EMBL/GenBank/DDBJ whole genome shotgun (WGS) entry which is preliminary data.</text>
</comment>
<proteinExistence type="predicted"/>
<dbReference type="Proteomes" id="UP000237839">
    <property type="component" value="Unassembled WGS sequence"/>
</dbReference>
<keyword evidence="2" id="KW-1185">Reference proteome</keyword>
<dbReference type="OrthoDB" id="9875905at2"/>
<evidence type="ECO:0000313" key="1">
    <source>
        <dbReference type="EMBL" id="PRC94357.1"/>
    </source>
</evidence>
<reference evidence="1 2" key="1">
    <citation type="submission" date="2018-02" db="EMBL/GenBank/DDBJ databases">
        <title>Solimicrobium silvestre gen. nov., sp. nov., isolated from alpine forest soil.</title>
        <authorList>
            <person name="Margesin R."/>
            <person name="Albuquerque L."/>
            <person name="Zhang D.-C."/>
            <person name="Froufe H.J.C."/>
            <person name="Severino R."/>
            <person name="Roxo I."/>
            <person name="Egas C."/>
            <person name="Da Costa M.S."/>
        </authorList>
    </citation>
    <scope>NUCLEOTIDE SEQUENCE [LARGE SCALE GENOMIC DNA]</scope>
    <source>
        <strain evidence="1 2">S20-91</strain>
    </source>
</reference>
<evidence type="ECO:0000313" key="2">
    <source>
        <dbReference type="Proteomes" id="UP000237839"/>
    </source>
</evidence>
<accession>A0A2S9H325</accession>
<dbReference type="RefSeq" id="WP_105530681.1">
    <property type="nucleotide sequence ID" value="NZ_PUGF01000003.1"/>
</dbReference>
<dbReference type="AlphaFoldDB" id="A0A2S9H325"/>
<gene>
    <name evidence="1" type="ORF">S2091_0978</name>
</gene>
<organism evidence="1 2">
    <name type="scientific">Solimicrobium silvestre</name>
    <dbReference type="NCBI Taxonomy" id="2099400"/>
    <lineage>
        <taxon>Bacteria</taxon>
        <taxon>Pseudomonadati</taxon>
        <taxon>Pseudomonadota</taxon>
        <taxon>Betaproteobacteria</taxon>
        <taxon>Burkholderiales</taxon>
        <taxon>Oxalobacteraceae</taxon>
        <taxon>Solimicrobium</taxon>
    </lineage>
</organism>